<dbReference type="GO" id="GO:0010961">
    <property type="term" value="P:intracellular magnesium ion homeostasis"/>
    <property type="evidence" value="ECO:0007669"/>
    <property type="project" value="TreeGrafter"/>
</dbReference>
<dbReference type="AlphaFoldDB" id="G0W4P1"/>
<feature type="compositionally biased region" description="Basic and acidic residues" evidence="6">
    <location>
        <begin position="1"/>
        <end position="15"/>
    </location>
</feature>
<dbReference type="RefSeq" id="XP_003668022.1">
    <property type="nucleotide sequence ID" value="XM_003667974.1"/>
</dbReference>
<organism evidence="8 9">
    <name type="scientific">Naumovozyma dairenensis (strain ATCC 10597 / BCRC 20456 / CBS 421 / NBRC 0211 / NRRL Y-12639)</name>
    <name type="common">Saccharomyces dairenensis</name>
    <dbReference type="NCBI Taxonomy" id="1071378"/>
    <lineage>
        <taxon>Eukaryota</taxon>
        <taxon>Fungi</taxon>
        <taxon>Dikarya</taxon>
        <taxon>Ascomycota</taxon>
        <taxon>Saccharomycotina</taxon>
        <taxon>Saccharomycetes</taxon>
        <taxon>Saccharomycetales</taxon>
        <taxon>Saccharomycetaceae</taxon>
        <taxon>Naumovozyma</taxon>
    </lineage>
</organism>
<evidence type="ECO:0000313" key="9">
    <source>
        <dbReference type="Proteomes" id="UP000000689"/>
    </source>
</evidence>
<dbReference type="FunFam" id="1.20.58.340:FF:000008">
    <property type="entry name" value="CorA family metal ion transporter"/>
    <property type="match status" value="1"/>
</dbReference>
<feature type="transmembrane region" description="Helical" evidence="7">
    <location>
        <begin position="685"/>
        <end position="708"/>
    </location>
</feature>
<dbReference type="GO" id="GO:0005886">
    <property type="term" value="C:plasma membrane"/>
    <property type="evidence" value="ECO:0007669"/>
    <property type="project" value="TreeGrafter"/>
</dbReference>
<keyword evidence="4 7" id="KW-1133">Transmembrane helix</keyword>
<feature type="compositionally biased region" description="Polar residues" evidence="6">
    <location>
        <begin position="100"/>
        <end position="110"/>
    </location>
</feature>
<evidence type="ECO:0000256" key="4">
    <source>
        <dbReference type="ARBA" id="ARBA00022989"/>
    </source>
</evidence>
<dbReference type="Pfam" id="PF01544">
    <property type="entry name" value="CorA"/>
    <property type="match status" value="2"/>
</dbReference>
<feature type="compositionally biased region" description="Low complexity" evidence="6">
    <location>
        <begin position="568"/>
        <end position="580"/>
    </location>
</feature>
<feature type="compositionally biased region" description="Polar residues" evidence="6">
    <location>
        <begin position="16"/>
        <end position="30"/>
    </location>
</feature>
<feature type="compositionally biased region" description="Basic and acidic residues" evidence="6">
    <location>
        <begin position="180"/>
        <end position="190"/>
    </location>
</feature>
<dbReference type="Proteomes" id="UP000000689">
    <property type="component" value="Chromosome 1"/>
</dbReference>
<gene>
    <name evidence="8" type="primary">NDAI0A06250</name>
    <name evidence="8" type="ordered locus">NDAI_0A06250</name>
</gene>
<dbReference type="GO" id="GO:0015095">
    <property type="term" value="F:magnesium ion transmembrane transporter activity"/>
    <property type="evidence" value="ECO:0007669"/>
    <property type="project" value="InterPro"/>
</dbReference>
<dbReference type="HOGENOM" id="CLU_007127_6_0_1"/>
<evidence type="ECO:0000313" key="8">
    <source>
        <dbReference type="EMBL" id="CCD22779.1"/>
    </source>
</evidence>
<evidence type="ECO:0000256" key="5">
    <source>
        <dbReference type="ARBA" id="ARBA00023136"/>
    </source>
</evidence>
<comment type="similarity">
    <text evidence="2">Belongs to the CorA metal ion transporter (MIT) (TC 1.A.35) family.</text>
</comment>
<dbReference type="InterPro" id="IPR044089">
    <property type="entry name" value="Alr1-like"/>
</dbReference>
<feature type="region of interest" description="Disordered" evidence="6">
    <location>
        <begin position="1"/>
        <end position="194"/>
    </location>
</feature>
<evidence type="ECO:0000256" key="6">
    <source>
        <dbReference type="SAM" id="MobiDB-lite"/>
    </source>
</evidence>
<comment type="subcellular location">
    <subcellularLocation>
        <location evidence="1">Membrane</location>
        <topology evidence="1">Multi-pass membrane protein</topology>
    </subcellularLocation>
</comment>
<name>G0W4P1_NAUDC</name>
<dbReference type="InterPro" id="IPR045861">
    <property type="entry name" value="CorA_cytoplasmic_dom"/>
</dbReference>
<dbReference type="SUPFAM" id="SSF143865">
    <property type="entry name" value="CorA soluble domain-like"/>
    <property type="match status" value="1"/>
</dbReference>
<feature type="compositionally biased region" description="Polar residues" evidence="6">
    <location>
        <begin position="125"/>
        <end position="135"/>
    </location>
</feature>
<protein>
    <submittedName>
        <fullName evidence="8">Uncharacterized protein</fullName>
    </submittedName>
</protein>
<feature type="compositionally biased region" description="Polar residues" evidence="6">
    <location>
        <begin position="63"/>
        <end position="73"/>
    </location>
</feature>
<dbReference type="KEGG" id="ndi:NDAI_0A06250"/>
<feature type="compositionally biased region" description="Low complexity" evidence="6">
    <location>
        <begin position="788"/>
        <end position="815"/>
    </location>
</feature>
<dbReference type="SUPFAM" id="SSF144083">
    <property type="entry name" value="Magnesium transport protein CorA, transmembrane region"/>
    <property type="match status" value="1"/>
</dbReference>
<keyword evidence="3 7" id="KW-0812">Transmembrane</keyword>
<dbReference type="PANTHER" id="PTHR21535:SF55">
    <property type="entry name" value="MAGNESIUM TRANSPORTER ALR1-RELATED"/>
    <property type="match status" value="1"/>
</dbReference>
<dbReference type="InterPro" id="IPR045863">
    <property type="entry name" value="CorA_TM1_TM2"/>
</dbReference>
<evidence type="ECO:0000256" key="1">
    <source>
        <dbReference type="ARBA" id="ARBA00004141"/>
    </source>
</evidence>
<feature type="region of interest" description="Disordered" evidence="6">
    <location>
        <begin position="777"/>
        <end position="815"/>
    </location>
</feature>
<dbReference type="Gene3D" id="1.20.58.340">
    <property type="entry name" value="Magnesium transport protein CorA, transmembrane region"/>
    <property type="match status" value="2"/>
</dbReference>
<dbReference type="InterPro" id="IPR002523">
    <property type="entry name" value="MgTranspt_CorA/ZnTranspt_ZntB"/>
</dbReference>
<proteinExistence type="inferred from homology"/>
<dbReference type="GeneID" id="11495332"/>
<dbReference type="eggNOG" id="ENOG502QPTQ">
    <property type="taxonomic scope" value="Eukaryota"/>
</dbReference>
<dbReference type="PANTHER" id="PTHR21535">
    <property type="entry name" value="MAGNESIUM AND COBALT TRANSPORT PROTEIN/MITOCHONDRIAL IMPORT INNER MEMBRANE TRANSLOCASE SUBUNIT TIM8"/>
    <property type="match status" value="1"/>
</dbReference>
<feature type="transmembrane region" description="Helical" evidence="7">
    <location>
        <begin position="720"/>
        <end position="745"/>
    </location>
</feature>
<feature type="compositionally biased region" description="Basic residues" evidence="6">
    <location>
        <begin position="148"/>
        <end position="163"/>
    </location>
</feature>
<dbReference type="Gene3D" id="3.30.460.20">
    <property type="entry name" value="CorA soluble domain-like"/>
    <property type="match status" value="1"/>
</dbReference>
<feature type="compositionally biased region" description="Low complexity" evidence="6">
    <location>
        <begin position="592"/>
        <end position="603"/>
    </location>
</feature>
<keyword evidence="9" id="KW-1185">Reference proteome</keyword>
<sequence length="815" mass="92214">MVDRRTIKNDKHEESTAANNISQPNSSSPDSVERNEHGSGQCPLSKPSASHHARFSSHSSRSPINNMSASQSSKDIDGSAQKSLHSHDSKYASTHKKQGENGTDALNSKLSHLKHFLTEQDRNESNAQLSTNSPRTRAYSEASYPHTPQKKSRSSPRPRRKSRTSSFSSSHKPTIANDDNISRKSVDRQSDTNISVLSEATEDDVWMPTTSKQDKRINGIDFFELQKYVNDYKINLEKIRKLNHYSPLNSRYSISNSSTASTQLSPIMSAAAMKYTPKYAHSLNFKAATPSAQQQKNANHADATKKDDAAGVSFGPNKIETSSSEELNAGPSPVYQPPIRFSFFSTREEETIHSPEIASLLKDDRTFCDLFHQGKPTWWLNCICPTDEEMKILTSAFGIHALTTEDIKMQEPREKVEIFKTYYFISFHTLDIDKESENYLERINMYFIVFRNGILSFHYSPVDHCGNVRKRIRQLRNYVEVNADWICYALIDDITDHFAPVIHSIEYSADAFEDTVFLNRDSDFSTTLQRIGKNRRKVMALMRLLSGKADVIKMLAKRFHDYQKRQKSLLSTNNNSGNTTKPDESNNNSKDISTSEGSSTTITNNNNNNNHFLNTLHPIDDDSCIMLSYLPGGDIAMYLGDIQDHILTMQNNLRSYENIFARTHANYLAQLQVESFNSNNRVSEILGKVTILGTMLIPLNVITGLFGMNVKVPGRDVGNLAWFFGIFGVLFAIGIGGWIFANVWITRINKPILTTTNNPRKSNYFWKYLPASWRPHPDKNNDDDDEVSSTISTRSTSVYSKQSKSSMASRYSRYQ</sequence>
<dbReference type="EMBL" id="HE580267">
    <property type="protein sequence ID" value="CCD22779.1"/>
    <property type="molecule type" value="Genomic_DNA"/>
</dbReference>
<reference evidence="8 9" key="1">
    <citation type="journal article" date="2011" name="Proc. Natl. Acad. Sci. U.S.A.">
        <title>Evolutionary erosion of yeast sex chromosomes by mating-type switching accidents.</title>
        <authorList>
            <person name="Gordon J.L."/>
            <person name="Armisen D."/>
            <person name="Proux-Wera E."/>
            <person name="Oheigeartaigh S.S."/>
            <person name="Byrne K.P."/>
            <person name="Wolfe K.H."/>
        </authorList>
    </citation>
    <scope>NUCLEOTIDE SEQUENCE [LARGE SCALE GENOMIC DNA]</scope>
    <source>
        <strain evidence="9">ATCC 10597 / BCRC 20456 / CBS 421 / NBRC 0211 / NRRL Y-12639</strain>
    </source>
</reference>
<feature type="compositionally biased region" description="Low complexity" evidence="6">
    <location>
        <begin position="164"/>
        <end position="173"/>
    </location>
</feature>
<evidence type="ECO:0000256" key="2">
    <source>
        <dbReference type="ARBA" id="ARBA00009765"/>
    </source>
</evidence>
<keyword evidence="5 7" id="KW-0472">Membrane</keyword>
<dbReference type="CDD" id="cd12829">
    <property type="entry name" value="Alr1p-like"/>
    <property type="match status" value="1"/>
</dbReference>
<evidence type="ECO:0000256" key="7">
    <source>
        <dbReference type="SAM" id="Phobius"/>
    </source>
</evidence>
<evidence type="ECO:0000256" key="3">
    <source>
        <dbReference type="ARBA" id="ARBA00022692"/>
    </source>
</evidence>
<accession>G0W4P1</accession>
<feature type="region of interest" description="Disordered" evidence="6">
    <location>
        <begin position="566"/>
        <end position="603"/>
    </location>
</feature>
<feature type="region of interest" description="Disordered" evidence="6">
    <location>
        <begin position="289"/>
        <end position="333"/>
    </location>
</feature>
<dbReference type="OrthoDB" id="29879at2759"/>